<keyword evidence="4" id="KW-0520">NAD</keyword>
<evidence type="ECO:0000256" key="1">
    <source>
        <dbReference type="ARBA" id="ARBA00012935"/>
    </source>
</evidence>
<evidence type="ECO:0000256" key="5">
    <source>
        <dbReference type="ARBA" id="ARBA00030172"/>
    </source>
</evidence>
<keyword evidence="3" id="KW-0560">Oxidoreductase</keyword>
<dbReference type="Pfam" id="PF03721">
    <property type="entry name" value="UDPG_MGDP_dh_N"/>
    <property type="match status" value="1"/>
</dbReference>
<dbReference type="GO" id="GO:0089714">
    <property type="term" value="F:UDP-N-acetyl-D-mannosamine dehydrogenase activity"/>
    <property type="evidence" value="ECO:0007669"/>
    <property type="project" value="UniProtKB-EC"/>
</dbReference>
<dbReference type="InterPro" id="IPR028359">
    <property type="entry name" value="UDP_ManNAc/GlcNAc_DH"/>
</dbReference>
<dbReference type="InterPro" id="IPR036291">
    <property type="entry name" value="NAD(P)-bd_dom_sf"/>
</dbReference>
<protein>
    <recommendedName>
        <fullName evidence="2">UDP-N-acetyl-D-mannosamine dehydrogenase</fullName>
        <ecNumber evidence="1">1.1.1.336</ecNumber>
    </recommendedName>
    <alternativeName>
        <fullName evidence="5">UDP-ManNAc 6-dehydrogenase</fullName>
    </alternativeName>
</protein>
<dbReference type="SUPFAM" id="SSF52413">
    <property type="entry name" value="UDP-glucose/GDP-mannose dehydrogenase C-terminal domain"/>
    <property type="match status" value="1"/>
</dbReference>
<dbReference type="Pfam" id="PF00984">
    <property type="entry name" value="UDPG_MGDP_dh"/>
    <property type="match status" value="1"/>
</dbReference>
<dbReference type="RefSeq" id="WP_260593352.1">
    <property type="nucleotide sequence ID" value="NZ_CP104003.1"/>
</dbReference>
<dbReference type="PIRSF" id="PIRSF500136">
    <property type="entry name" value="UDP_ManNAc_DH"/>
    <property type="match status" value="1"/>
</dbReference>
<dbReference type="InterPro" id="IPR001732">
    <property type="entry name" value="UDP-Glc/GDP-Man_DH_N"/>
</dbReference>
<comment type="catalytic activity">
    <reaction evidence="6">
        <text>UDP-N-acetyl-alpha-D-mannosamine + 2 NAD(+) + H2O = UDP-N-acetyl-alpha-D-mannosaminouronate + 2 NADH + 3 H(+)</text>
        <dbReference type="Rhea" id="RHEA:25780"/>
        <dbReference type="ChEBI" id="CHEBI:15377"/>
        <dbReference type="ChEBI" id="CHEBI:15378"/>
        <dbReference type="ChEBI" id="CHEBI:57540"/>
        <dbReference type="ChEBI" id="CHEBI:57945"/>
        <dbReference type="ChEBI" id="CHEBI:68623"/>
        <dbReference type="ChEBI" id="CHEBI:70731"/>
        <dbReference type="EC" id="1.1.1.336"/>
    </reaction>
</comment>
<evidence type="ECO:0000256" key="7">
    <source>
        <dbReference type="PIRNR" id="PIRNR000124"/>
    </source>
</evidence>
<dbReference type="NCBIfam" id="TIGR03026">
    <property type="entry name" value="NDP-sugDHase"/>
    <property type="match status" value="1"/>
</dbReference>
<dbReference type="AlphaFoldDB" id="A0A9E7UAR8"/>
<dbReference type="InterPro" id="IPR014027">
    <property type="entry name" value="UDP-Glc/GDP-Man_DH_C"/>
</dbReference>
<sequence length="459" mass="47713">MSHERPREVRSLYGSDAPPAVQRASLTSGAVPVAVYGLGKMGLPLAAVLAETTGNVTGVDIDPAVVERVSAGESPVDGEPGLPELVSELVAAGDLRATSDPVAAASDASVHVVIVPTVLRGTDPDLSSLAAAVESIGAGLDPGDLVLVESTVPPGTCADVVEPTLAAESGLSTDAFGLAFCPERTKSGRALADIRGTHPKIVGGRDIESTRAARVVYEPVTSNDVLVAPDVTTAECVKVFEGVYRDVNIALANELARLADELAVDVNRAIDLANTQPFCDIHDPGVGVGGHCIPYYPFFLLSRLETPLPLTRRARGINDAMPSFAARTLVQELDERGVPADEARVLLLGLAYRPGVAETRKSPAGPLATVLSELGTTVYGTDPVLDESTAGEFDLTPVALEDVPELDLDGVVLVTAHPEFDGLDWGALEELVVVDGRDALDLSGTDHWVYTIGSGVTNG</sequence>
<evidence type="ECO:0000256" key="6">
    <source>
        <dbReference type="ARBA" id="ARBA00049130"/>
    </source>
</evidence>
<dbReference type="GO" id="GO:0016628">
    <property type="term" value="F:oxidoreductase activity, acting on the CH-CH group of donors, NAD or NADP as acceptor"/>
    <property type="evidence" value="ECO:0007669"/>
    <property type="project" value="InterPro"/>
</dbReference>
<dbReference type="InterPro" id="IPR036220">
    <property type="entry name" value="UDP-Glc/GDP-Man_DH_C_sf"/>
</dbReference>
<organism evidence="9 10">
    <name type="scientific">Salinirubellus salinus</name>
    <dbReference type="NCBI Taxonomy" id="1364945"/>
    <lineage>
        <taxon>Archaea</taxon>
        <taxon>Methanobacteriati</taxon>
        <taxon>Methanobacteriota</taxon>
        <taxon>Stenosarchaea group</taxon>
        <taxon>Halobacteria</taxon>
        <taxon>Halobacteriales</taxon>
        <taxon>Natronomonadaceae</taxon>
        <taxon>Salinirubellus</taxon>
    </lineage>
</organism>
<feature type="domain" description="UDP-glucose/GDP-mannose dehydrogenase C-terminal" evidence="8">
    <location>
        <begin position="346"/>
        <end position="442"/>
    </location>
</feature>
<evidence type="ECO:0000256" key="4">
    <source>
        <dbReference type="ARBA" id="ARBA00023027"/>
    </source>
</evidence>
<dbReference type="PANTHER" id="PTHR43491">
    <property type="entry name" value="UDP-N-ACETYL-D-MANNOSAMINE DEHYDROGENASE"/>
    <property type="match status" value="1"/>
</dbReference>
<dbReference type="EMBL" id="CP104003">
    <property type="protein sequence ID" value="UWM54332.1"/>
    <property type="molecule type" value="Genomic_DNA"/>
</dbReference>
<reference evidence="9" key="1">
    <citation type="submission" date="2022-09" db="EMBL/GenBank/DDBJ databases">
        <title>Diverse halophilic archaea isolated from saline environments.</title>
        <authorList>
            <person name="Cui H.-L."/>
        </authorList>
    </citation>
    <scope>NUCLEOTIDE SEQUENCE</scope>
    <source>
        <strain evidence="9">ZS-35-S2</strain>
    </source>
</reference>
<gene>
    <name evidence="9" type="ORF">N0B31_19715</name>
</gene>
<dbReference type="PANTHER" id="PTHR43491:SF5">
    <property type="entry name" value="UDP-N-ACETYL-D-MANNOSAMINE DEHYDROGENASE"/>
    <property type="match status" value="1"/>
</dbReference>
<dbReference type="EC" id="1.1.1.336" evidence="1"/>
<dbReference type="GO" id="GO:0051287">
    <property type="term" value="F:NAD binding"/>
    <property type="evidence" value="ECO:0007669"/>
    <property type="project" value="InterPro"/>
</dbReference>
<evidence type="ECO:0000256" key="2">
    <source>
        <dbReference type="ARBA" id="ARBA00016796"/>
    </source>
</evidence>
<dbReference type="KEGG" id="ssai:N0B31_19715"/>
<evidence type="ECO:0000313" key="9">
    <source>
        <dbReference type="EMBL" id="UWM54332.1"/>
    </source>
</evidence>
<dbReference type="InterPro" id="IPR017476">
    <property type="entry name" value="UDP-Glc/GDP-Man"/>
</dbReference>
<evidence type="ECO:0000256" key="3">
    <source>
        <dbReference type="ARBA" id="ARBA00023002"/>
    </source>
</evidence>
<dbReference type="Pfam" id="PF03720">
    <property type="entry name" value="UDPG_MGDP_dh_C"/>
    <property type="match status" value="1"/>
</dbReference>
<keyword evidence="10" id="KW-1185">Reference proteome</keyword>
<comment type="similarity">
    <text evidence="7">Belongs to the UDP-glucose/GDP-mannose dehydrogenase family.</text>
</comment>
<dbReference type="Gene3D" id="3.40.50.720">
    <property type="entry name" value="NAD(P)-binding Rossmann-like Domain"/>
    <property type="match status" value="2"/>
</dbReference>
<dbReference type="InterPro" id="IPR008927">
    <property type="entry name" value="6-PGluconate_DH-like_C_sf"/>
</dbReference>
<evidence type="ECO:0000313" key="10">
    <source>
        <dbReference type="Proteomes" id="UP001057580"/>
    </source>
</evidence>
<evidence type="ECO:0000259" key="8">
    <source>
        <dbReference type="SMART" id="SM00984"/>
    </source>
</evidence>
<dbReference type="PIRSF" id="PIRSF000124">
    <property type="entry name" value="UDPglc_GDPman_dh"/>
    <property type="match status" value="1"/>
</dbReference>
<dbReference type="SMART" id="SM00984">
    <property type="entry name" value="UDPG_MGDP_dh_C"/>
    <property type="match status" value="1"/>
</dbReference>
<accession>A0A9E7UAR8</accession>
<dbReference type="Proteomes" id="UP001057580">
    <property type="component" value="Chromosome"/>
</dbReference>
<dbReference type="GO" id="GO:0000271">
    <property type="term" value="P:polysaccharide biosynthetic process"/>
    <property type="evidence" value="ECO:0007669"/>
    <property type="project" value="InterPro"/>
</dbReference>
<dbReference type="SUPFAM" id="SSF48179">
    <property type="entry name" value="6-phosphogluconate dehydrogenase C-terminal domain-like"/>
    <property type="match status" value="1"/>
</dbReference>
<dbReference type="InterPro" id="IPR014026">
    <property type="entry name" value="UDP-Glc/GDP-Man_DH_dimer"/>
</dbReference>
<name>A0A9E7UAR8_9EURY</name>
<proteinExistence type="inferred from homology"/>
<dbReference type="SUPFAM" id="SSF51735">
    <property type="entry name" value="NAD(P)-binding Rossmann-fold domains"/>
    <property type="match status" value="1"/>
</dbReference>
<dbReference type="GeneID" id="74944699"/>